<dbReference type="Pfam" id="PF18058">
    <property type="entry name" value="SbsC_C"/>
    <property type="match status" value="1"/>
</dbReference>
<feature type="signal peptide" evidence="2">
    <location>
        <begin position="1"/>
        <end position="30"/>
    </location>
</feature>
<evidence type="ECO:0000259" key="3">
    <source>
        <dbReference type="Pfam" id="PF18058"/>
    </source>
</evidence>
<keyword evidence="1 2" id="KW-0732">Signal</keyword>
<dbReference type="InterPro" id="IPR041378">
    <property type="entry name" value="S-layer_SbsC_C"/>
</dbReference>
<dbReference type="Gene3D" id="1.20.58.780">
    <property type="match status" value="1"/>
</dbReference>
<accession>A0ABR8R679</accession>
<protein>
    <recommendedName>
        <fullName evidence="3">SbsC C-terminal domain-containing protein</fullName>
    </recommendedName>
</protein>
<name>A0ABR8R679_9BACI</name>
<feature type="chain" id="PRO_5046541673" description="SbsC C-terminal domain-containing protein" evidence="2">
    <location>
        <begin position="31"/>
        <end position="790"/>
    </location>
</feature>
<sequence length="790" mass="82501">MKKKAIKIAASTAVAASAFVAAAPAQQADAATNVNQLLTDAQNAGTVLKWAISVEGSADYKTQPFTQYNAAKKAIAAAESAAAKLSASEKLSADAKLVEPKLQVKRAGAYIDAITSSVKIKDLTAGLDAAIKSNDIEKVETAYHKATGEYRKQAALLDRVYGQSTRDGIRNEVKPAIEKLVASVKNEVTVNMLAKSASANTKAGKLEEAAQNLTDAQAILDANVLKWETSLQKSVDDAATAMPLQVLSVARVDANTVTVKFSKATPDVLAAGQFTFDNGLNVHSATVSADKKTVTLTTSTLEGGKTYNLSYQGVATGKAVVVPTTPIDDSFVVDQKDTAYLDLGQTRAYTVSVKNTDGKPFNGPATIDLFQFDGTTASSEVEIVTVDGKTQGVTAAQWTGDIVNGKVIFVVKATSAQVTAGTSTYALPVITLGTDTGNGSTPDPLEAGDTYFVAEAPNGSVALNFDSSNGGTDKLHAHNKTDNYFVAGDAVDAQSDLATLFKYNYDANDIYVNGTLDAFKNALSSGDAVSISYNDKPSNASTFNITSDLTVSTLTFTNPTREVSTEGSTFRFEGTGTPNFKVELFRDVNADGELSAAELASNKVGATATVSSTGRWSIDAGNISAGSNDYIAVQYISGSSVTKEIANGANTEATNNNVSATATATNGKLHTVHRGTFNPSLVTLNDVDASAGISTGDTIDFTFNGTYAHALGSFKTGTITLEQNFKKLVVNVKKIDSNTVEVTGLSGAIPTGFDVDVKTVPTKLQSTTGIINQDKLQLKPSATSAQNTVN</sequence>
<evidence type="ECO:0000256" key="1">
    <source>
        <dbReference type="ARBA" id="ARBA00022729"/>
    </source>
</evidence>
<comment type="caution">
    <text evidence="4">The sequence shown here is derived from an EMBL/GenBank/DDBJ whole genome shotgun (WGS) entry which is preliminary data.</text>
</comment>
<reference evidence="4 5" key="1">
    <citation type="submission" date="2020-08" db="EMBL/GenBank/DDBJ databases">
        <title>A Genomic Blueprint of the Chicken Gut Microbiome.</title>
        <authorList>
            <person name="Gilroy R."/>
            <person name="Ravi A."/>
            <person name="Getino M."/>
            <person name="Pursley I."/>
            <person name="Horton D.L."/>
            <person name="Alikhan N.-F."/>
            <person name="Baker D."/>
            <person name="Gharbi K."/>
            <person name="Hall N."/>
            <person name="Watson M."/>
            <person name="Adriaenssens E.M."/>
            <person name="Foster-Nyarko E."/>
            <person name="Jarju S."/>
            <person name="Secka A."/>
            <person name="Antonio M."/>
            <person name="Oren A."/>
            <person name="Chaudhuri R."/>
            <person name="La Ragione R.M."/>
            <person name="Hildebrand F."/>
            <person name="Pallen M.J."/>
        </authorList>
    </citation>
    <scope>NUCLEOTIDE SEQUENCE [LARGE SCALE GENOMIC DNA]</scope>
    <source>
        <strain evidence="4 5">Sa2BUA9</strain>
    </source>
</reference>
<evidence type="ECO:0000313" key="4">
    <source>
        <dbReference type="EMBL" id="MBD7943298.1"/>
    </source>
</evidence>
<dbReference type="Gene3D" id="2.60.40.1220">
    <property type="match status" value="1"/>
</dbReference>
<dbReference type="RefSeq" id="WP_191696632.1">
    <property type="nucleotide sequence ID" value="NZ_JACSQO010000001.1"/>
</dbReference>
<dbReference type="EMBL" id="JACSQO010000001">
    <property type="protein sequence ID" value="MBD7943298.1"/>
    <property type="molecule type" value="Genomic_DNA"/>
</dbReference>
<gene>
    <name evidence="4" type="ORF">H9650_04130</name>
</gene>
<proteinExistence type="predicted"/>
<organism evidence="4 5">
    <name type="scientific">Psychrobacillus faecigallinarum</name>
    <dbReference type="NCBI Taxonomy" id="2762235"/>
    <lineage>
        <taxon>Bacteria</taxon>
        <taxon>Bacillati</taxon>
        <taxon>Bacillota</taxon>
        <taxon>Bacilli</taxon>
        <taxon>Bacillales</taxon>
        <taxon>Bacillaceae</taxon>
        <taxon>Psychrobacillus</taxon>
    </lineage>
</organism>
<keyword evidence="5" id="KW-1185">Reference proteome</keyword>
<evidence type="ECO:0000313" key="5">
    <source>
        <dbReference type="Proteomes" id="UP000640786"/>
    </source>
</evidence>
<feature type="domain" description="SbsC C-terminal" evidence="3">
    <location>
        <begin position="49"/>
        <end position="171"/>
    </location>
</feature>
<dbReference type="Proteomes" id="UP000640786">
    <property type="component" value="Unassembled WGS sequence"/>
</dbReference>
<dbReference type="InterPro" id="IPR014755">
    <property type="entry name" value="Cu-Rt/internalin_Ig-like"/>
</dbReference>
<evidence type="ECO:0000256" key="2">
    <source>
        <dbReference type="SAM" id="SignalP"/>
    </source>
</evidence>